<evidence type="ECO:0000313" key="3">
    <source>
        <dbReference type="EMBL" id="KAI5432261.1"/>
    </source>
</evidence>
<accession>A0A9D5B714</accession>
<evidence type="ECO:0000256" key="2">
    <source>
        <dbReference type="ARBA" id="ARBA00023315"/>
    </source>
</evidence>
<keyword evidence="4" id="KW-1185">Reference proteome</keyword>
<dbReference type="Proteomes" id="UP001058974">
    <property type="component" value="Chromosome 3"/>
</dbReference>
<keyword evidence="1" id="KW-0808">Transferase</keyword>
<feature type="non-terminal residue" evidence="3">
    <location>
        <position position="1"/>
    </location>
</feature>
<dbReference type="Pfam" id="PF02458">
    <property type="entry name" value="Transferase"/>
    <property type="match status" value="1"/>
</dbReference>
<protein>
    <submittedName>
        <fullName evidence="3">Uncharacterized protein</fullName>
    </submittedName>
</protein>
<dbReference type="GO" id="GO:0016747">
    <property type="term" value="F:acyltransferase activity, transferring groups other than amino-acyl groups"/>
    <property type="evidence" value="ECO:0007669"/>
    <property type="project" value="UniProtKB-ARBA"/>
</dbReference>
<evidence type="ECO:0000313" key="4">
    <source>
        <dbReference type="Proteomes" id="UP001058974"/>
    </source>
</evidence>
<gene>
    <name evidence="3" type="ORF">KIW84_036129</name>
</gene>
<dbReference type="EMBL" id="JAMSHJ010000003">
    <property type="protein sequence ID" value="KAI5432261.1"/>
    <property type="molecule type" value="Genomic_DNA"/>
</dbReference>
<reference evidence="3 4" key="1">
    <citation type="journal article" date="2022" name="Nat. Genet.">
        <title>Improved pea reference genome and pan-genome highlight genomic features and evolutionary characteristics.</title>
        <authorList>
            <person name="Yang T."/>
            <person name="Liu R."/>
            <person name="Luo Y."/>
            <person name="Hu S."/>
            <person name="Wang D."/>
            <person name="Wang C."/>
            <person name="Pandey M.K."/>
            <person name="Ge S."/>
            <person name="Xu Q."/>
            <person name="Li N."/>
            <person name="Li G."/>
            <person name="Huang Y."/>
            <person name="Saxena R.K."/>
            <person name="Ji Y."/>
            <person name="Li M."/>
            <person name="Yan X."/>
            <person name="He Y."/>
            <person name="Liu Y."/>
            <person name="Wang X."/>
            <person name="Xiang C."/>
            <person name="Varshney R.K."/>
            <person name="Ding H."/>
            <person name="Gao S."/>
            <person name="Zong X."/>
        </authorList>
    </citation>
    <scope>NUCLEOTIDE SEQUENCE [LARGE SCALE GENOMIC DNA]</scope>
    <source>
        <strain evidence="3 4">cv. Zhongwan 6</strain>
    </source>
</reference>
<organism evidence="3 4">
    <name type="scientific">Pisum sativum</name>
    <name type="common">Garden pea</name>
    <name type="synonym">Lathyrus oleraceus</name>
    <dbReference type="NCBI Taxonomy" id="3888"/>
    <lineage>
        <taxon>Eukaryota</taxon>
        <taxon>Viridiplantae</taxon>
        <taxon>Streptophyta</taxon>
        <taxon>Embryophyta</taxon>
        <taxon>Tracheophyta</taxon>
        <taxon>Spermatophyta</taxon>
        <taxon>Magnoliopsida</taxon>
        <taxon>eudicotyledons</taxon>
        <taxon>Gunneridae</taxon>
        <taxon>Pentapetalae</taxon>
        <taxon>rosids</taxon>
        <taxon>fabids</taxon>
        <taxon>Fabales</taxon>
        <taxon>Fabaceae</taxon>
        <taxon>Papilionoideae</taxon>
        <taxon>50 kb inversion clade</taxon>
        <taxon>NPAAA clade</taxon>
        <taxon>Hologalegina</taxon>
        <taxon>IRL clade</taxon>
        <taxon>Fabeae</taxon>
        <taxon>Lathyrus</taxon>
    </lineage>
</organism>
<dbReference type="AlphaFoldDB" id="A0A9D5B714"/>
<dbReference type="InterPro" id="IPR023213">
    <property type="entry name" value="CAT-like_dom_sf"/>
</dbReference>
<proteinExistence type="predicted"/>
<dbReference type="PANTHER" id="PTHR31625">
    <property type="match status" value="1"/>
</dbReference>
<sequence length="500" mass="56263">LVFHYREINNTSFELSMSSNKNNTIIHQQIKVVPPSSTQTTTSTIPLTFLDIVWLRFHPNERIYFYALHDSHSHPSFFFQHIVPNLKSSLSLTLQHFLPLAGKIVWPSDSSKPFMQFNPNDNDNGVSLLIAESDADFQHVIGNSPHEASLSRSFIPNLESSHLCASVISIQITLFPSSGFSIGITTHHAVFDGKSLSMFVKAWAYLSKKNIETGESPPLLPELEPLFNRDIIKGTTENNSIEILSKLFPAENGNERSLKIFPSEPKLEESVRATFKLTREDLDKIKQKVLSKWEIMDTNESKPKTLSSFILTCAYSFVCIAKAIHEVEKEKEKFALAFAVDCRARLELPIPDNYFGNCVPGYFIDTNPLDFIKEDGVFLVAKCIFEKIKMIKEKGVLEENMVDVFHKYGSLFKEGFVTFGVAGSNRFGVYENDFGYGRPEKVEIVSIDKGLSIGFGDSKDGNGGVEIGLVLKKHVMDLFSTLFLEGICGNSKLFHQYSKE</sequence>
<dbReference type="Gene3D" id="3.30.559.10">
    <property type="entry name" value="Chloramphenicol acetyltransferase-like domain"/>
    <property type="match status" value="2"/>
</dbReference>
<comment type="caution">
    <text evidence="3">The sequence shown here is derived from an EMBL/GenBank/DDBJ whole genome shotgun (WGS) entry which is preliminary data.</text>
</comment>
<keyword evidence="2" id="KW-0012">Acyltransferase</keyword>
<evidence type="ECO:0000256" key="1">
    <source>
        <dbReference type="ARBA" id="ARBA00022679"/>
    </source>
</evidence>
<dbReference type="InterPro" id="IPR051504">
    <property type="entry name" value="Plant_metabolite_acyltrans"/>
</dbReference>
<name>A0A9D5B714_PEA</name>
<dbReference type="Gramene" id="Psat03G0612900-T1">
    <property type="protein sequence ID" value="KAI5432261.1"/>
    <property type="gene ID" value="KIW84_036129"/>
</dbReference>